<dbReference type="EMBL" id="JAAVMX010000007">
    <property type="protein sequence ID" value="KAF4506460.1"/>
    <property type="molecule type" value="Genomic_DNA"/>
</dbReference>
<keyword evidence="3" id="KW-1185">Reference proteome</keyword>
<evidence type="ECO:0000313" key="2">
    <source>
        <dbReference type="EMBL" id="KAF4506460.1"/>
    </source>
</evidence>
<proteinExistence type="predicted"/>
<feature type="compositionally biased region" description="Basic and acidic residues" evidence="1">
    <location>
        <begin position="40"/>
        <end position="55"/>
    </location>
</feature>
<gene>
    <name evidence="2" type="ORF">G6O67_006544</name>
</gene>
<comment type="caution">
    <text evidence="2">The sequence shown here is derived from an EMBL/GenBank/DDBJ whole genome shotgun (WGS) entry which is preliminary data.</text>
</comment>
<evidence type="ECO:0000256" key="1">
    <source>
        <dbReference type="SAM" id="MobiDB-lite"/>
    </source>
</evidence>
<sequence>MRLIFAKGTSHIPDSFGRKRHINLHLSKGLAKGQWSLTRKQPETSPKRKDGRDEDPTGDDEKDANSTLPWAWRVS</sequence>
<protein>
    <submittedName>
        <fullName evidence="2">Uncharacterized protein</fullName>
    </submittedName>
</protein>
<feature type="region of interest" description="Disordered" evidence="1">
    <location>
        <begin position="33"/>
        <end position="75"/>
    </location>
</feature>
<dbReference type="AlphaFoldDB" id="A0A8H4LVQ8"/>
<accession>A0A8H4LVQ8</accession>
<reference evidence="2 3" key="1">
    <citation type="journal article" date="2020" name="Genome Biol. Evol.">
        <title>A new high-quality draft genome assembly of the Chinese cordyceps Ophiocordyceps sinensis.</title>
        <authorList>
            <person name="Shu R."/>
            <person name="Zhang J."/>
            <person name="Meng Q."/>
            <person name="Zhang H."/>
            <person name="Zhou G."/>
            <person name="Li M."/>
            <person name="Wu P."/>
            <person name="Zhao Y."/>
            <person name="Chen C."/>
            <person name="Qin Q."/>
        </authorList>
    </citation>
    <scope>NUCLEOTIDE SEQUENCE [LARGE SCALE GENOMIC DNA]</scope>
    <source>
        <strain evidence="2 3">IOZ07</strain>
    </source>
</reference>
<dbReference type="Proteomes" id="UP000557566">
    <property type="component" value="Unassembled WGS sequence"/>
</dbReference>
<organism evidence="2 3">
    <name type="scientific">Ophiocordyceps sinensis</name>
    <dbReference type="NCBI Taxonomy" id="72228"/>
    <lineage>
        <taxon>Eukaryota</taxon>
        <taxon>Fungi</taxon>
        <taxon>Dikarya</taxon>
        <taxon>Ascomycota</taxon>
        <taxon>Pezizomycotina</taxon>
        <taxon>Sordariomycetes</taxon>
        <taxon>Hypocreomycetidae</taxon>
        <taxon>Hypocreales</taxon>
        <taxon>Ophiocordycipitaceae</taxon>
        <taxon>Ophiocordyceps</taxon>
    </lineage>
</organism>
<name>A0A8H4LVQ8_9HYPO</name>
<evidence type="ECO:0000313" key="3">
    <source>
        <dbReference type="Proteomes" id="UP000557566"/>
    </source>
</evidence>